<dbReference type="EC" id="2.4.-.-" evidence="2"/>
<dbReference type="Pfam" id="PF00535">
    <property type="entry name" value="Glycos_transf_2"/>
    <property type="match status" value="1"/>
</dbReference>
<organism evidence="2 3">
    <name type="scientific">Castellaniella hirudinis</name>
    <dbReference type="NCBI Taxonomy" id="1144617"/>
    <lineage>
        <taxon>Bacteria</taxon>
        <taxon>Pseudomonadati</taxon>
        <taxon>Pseudomonadota</taxon>
        <taxon>Betaproteobacteria</taxon>
        <taxon>Burkholderiales</taxon>
        <taxon>Alcaligenaceae</taxon>
        <taxon>Castellaniella</taxon>
    </lineage>
</organism>
<gene>
    <name evidence="2" type="ORF">ACFO0J_11380</name>
</gene>
<comment type="caution">
    <text evidence="2">The sequence shown here is derived from an EMBL/GenBank/DDBJ whole genome shotgun (WGS) entry which is preliminary data.</text>
</comment>
<dbReference type="InterPro" id="IPR001173">
    <property type="entry name" value="Glyco_trans_2-like"/>
</dbReference>
<sequence length="427" mass="48455">MSAPVLFSIVIPTRDRPLLLDRVLTALEAQTFVDFEVIVSDNPLHVSCANVVQPYLRDGRFSYIRPPEPMDMWNHWNFAIEGARGEYVTIFNEKFILRPDALEIMAAEILSKSPDVLTWQFEIFDSKHAGNGLFFGQYHPKVKPGNPFFYDPKEELKKRFAFDFPVFSRYEFQRNNYGKIYTGFVRSGVLDEVGRKYCSIFMPTSPDFTSMAAILNESGRCVDINKSLMLLNDVTGMSHGESTRTSFAATRRAVHDLGLDFDEYARSLPVANFPIGHNNYTAADLELIRSVAPDGFIKSLNIDLESLAYWAMKDLEQITDFQPGEMENYRKVLEPLLDGMSRQRRVLLDEHAALCGKGSRSEIYHSGLTPIEELKPGTSPEALAEIHWLDGLAPPRKSVMETPLELAEAVDYLHRYNVHAGRLLDLA</sequence>
<dbReference type="GO" id="GO:0016757">
    <property type="term" value="F:glycosyltransferase activity"/>
    <property type="evidence" value="ECO:0007669"/>
    <property type="project" value="UniProtKB-KW"/>
</dbReference>
<evidence type="ECO:0000313" key="3">
    <source>
        <dbReference type="Proteomes" id="UP001595756"/>
    </source>
</evidence>
<reference evidence="3" key="1">
    <citation type="journal article" date="2019" name="Int. J. Syst. Evol. Microbiol.">
        <title>The Global Catalogue of Microorganisms (GCM) 10K type strain sequencing project: providing services to taxonomists for standard genome sequencing and annotation.</title>
        <authorList>
            <consortium name="The Broad Institute Genomics Platform"/>
            <consortium name="The Broad Institute Genome Sequencing Center for Infectious Disease"/>
            <person name="Wu L."/>
            <person name="Ma J."/>
        </authorList>
    </citation>
    <scope>NUCLEOTIDE SEQUENCE [LARGE SCALE GENOMIC DNA]</scope>
    <source>
        <strain evidence="3">CGMCC 1.19029</strain>
    </source>
</reference>
<feature type="domain" description="Glycosyltransferase 2-like" evidence="1">
    <location>
        <begin position="8"/>
        <end position="120"/>
    </location>
</feature>
<keyword evidence="2" id="KW-0328">Glycosyltransferase</keyword>
<proteinExistence type="predicted"/>
<dbReference type="Proteomes" id="UP001595756">
    <property type="component" value="Unassembled WGS sequence"/>
</dbReference>
<evidence type="ECO:0000259" key="1">
    <source>
        <dbReference type="Pfam" id="PF00535"/>
    </source>
</evidence>
<dbReference type="InterPro" id="IPR029044">
    <property type="entry name" value="Nucleotide-diphossugar_trans"/>
</dbReference>
<dbReference type="RefSeq" id="WP_376813196.1">
    <property type="nucleotide sequence ID" value="NZ_JBHSDY010000006.1"/>
</dbReference>
<name>A0ABV8RZD4_9BURK</name>
<dbReference type="EMBL" id="JBHSDY010000006">
    <property type="protein sequence ID" value="MFC4298644.1"/>
    <property type="molecule type" value="Genomic_DNA"/>
</dbReference>
<dbReference type="Gene3D" id="3.90.550.10">
    <property type="entry name" value="Spore Coat Polysaccharide Biosynthesis Protein SpsA, Chain A"/>
    <property type="match status" value="1"/>
</dbReference>
<keyword evidence="3" id="KW-1185">Reference proteome</keyword>
<evidence type="ECO:0000313" key="2">
    <source>
        <dbReference type="EMBL" id="MFC4298644.1"/>
    </source>
</evidence>
<dbReference type="CDD" id="cd00761">
    <property type="entry name" value="Glyco_tranf_GTA_type"/>
    <property type="match status" value="1"/>
</dbReference>
<protein>
    <submittedName>
        <fullName evidence="2">Glycosyltransferase family A protein</fullName>
        <ecNumber evidence="2">2.4.-.-</ecNumber>
    </submittedName>
</protein>
<keyword evidence="2" id="KW-0808">Transferase</keyword>
<dbReference type="SUPFAM" id="SSF53448">
    <property type="entry name" value="Nucleotide-diphospho-sugar transferases"/>
    <property type="match status" value="1"/>
</dbReference>
<accession>A0ABV8RZD4</accession>